<accession>A0A563DBP8</accession>
<reference evidence="1 2" key="1">
    <citation type="submission" date="2019-02" db="EMBL/GenBank/DDBJ databases">
        <title>Apibacter muscae sp. nov.: a novel member of the house fly microbiota.</title>
        <authorList>
            <person name="Park R."/>
        </authorList>
    </citation>
    <scope>NUCLEOTIDE SEQUENCE [LARGE SCALE GENOMIC DNA]</scope>
    <source>
        <strain evidence="1 2">AL1</strain>
    </source>
</reference>
<evidence type="ECO:0000313" key="2">
    <source>
        <dbReference type="Proteomes" id="UP000319499"/>
    </source>
</evidence>
<sequence>MGEYSGREFFKDKCGGKILDLDYKNTTITKEGIETVKEHTSRFGEDHANQKMIERLEAIERGELEITEYDKRYYTHEIRESQRYDNMGVEKGEKGSFEQWNDAHTATLEDYKINEIEQPLYHPEALNE</sequence>
<name>A0A563DBP8_9FLAO</name>
<organism evidence="1 2">
    <name type="scientific">Apibacter muscae</name>
    <dbReference type="NCBI Taxonomy" id="2509004"/>
    <lineage>
        <taxon>Bacteria</taxon>
        <taxon>Pseudomonadati</taxon>
        <taxon>Bacteroidota</taxon>
        <taxon>Flavobacteriia</taxon>
        <taxon>Flavobacteriales</taxon>
        <taxon>Weeksellaceae</taxon>
        <taxon>Apibacter</taxon>
    </lineage>
</organism>
<protein>
    <submittedName>
        <fullName evidence="1">S-type pyocin domain-containing protein</fullName>
    </submittedName>
</protein>
<dbReference type="Proteomes" id="UP000319499">
    <property type="component" value="Unassembled WGS sequence"/>
</dbReference>
<dbReference type="EMBL" id="SELH01000022">
    <property type="protein sequence ID" value="TWP27489.1"/>
    <property type="molecule type" value="Genomic_DNA"/>
</dbReference>
<comment type="caution">
    <text evidence="1">The sequence shown here is derived from an EMBL/GenBank/DDBJ whole genome shotgun (WGS) entry which is preliminary data.</text>
</comment>
<evidence type="ECO:0000313" key="1">
    <source>
        <dbReference type="EMBL" id="TWP27489.1"/>
    </source>
</evidence>
<dbReference type="OrthoDB" id="1218225at2"/>
<proteinExistence type="predicted"/>
<gene>
    <name evidence="1" type="ORF">ETU09_07475</name>
</gene>
<dbReference type="AlphaFoldDB" id="A0A563DBP8"/>
<keyword evidence="2" id="KW-1185">Reference proteome</keyword>